<name>A0A1H1VU06_9FLAO</name>
<evidence type="ECO:0000313" key="2">
    <source>
        <dbReference type="EMBL" id="SDS87529.1"/>
    </source>
</evidence>
<keyword evidence="3" id="KW-1185">Reference proteome</keyword>
<protein>
    <submittedName>
        <fullName evidence="2">YceI-like domain-containing protein</fullName>
    </submittedName>
</protein>
<dbReference type="SUPFAM" id="SSF101874">
    <property type="entry name" value="YceI-like"/>
    <property type="match status" value="1"/>
</dbReference>
<evidence type="ECO:0000259" key="1">
    <source>
        <dbReference type="Pfam" id="PF04264"/>
    </source>
</evidence>
<dbReference type="Proteomes" id="UP000198963">
    <property type="component" value="Chromosome I"/>
</dbReference>
<feature type="domain" description="Lipid/polyisoprenoid-binding YceI-like" evidence="1">
    <location>
        <begin position="97"/>
        <end position="195"/>
    </location>
</feature>
<dbReference type="RefSeq" id="WP_092447136.1">
    <property type="nucleotide sequence ID" value="NZ_LT629774.1"/>
</dbReference>
<accession>A0A1H1VU06</accession>
<sequence>MIKTFSFSILFFLGAVLSTFFNVEELASKESVVVLSSESYLKIKGKTNVSTFECQFDMTTISDAIRIHYKDYNQSIKFTDTKLILPNVEFNCGGKAINKDFNKLLNTEEYPEIILKLKEISKVKHQNNTTTATIEITISNIVKSYTVPISITNDHNIQVSGVMPLDINDFNLTAPTKMLGMVKVSPKIEIQFSLKILKP</sequence>
<dbReference type="InterPro" id="IPR036761">
    <property type="entry name" value="TTHA0802/YceI-like_sf"/>
</dbReference>
<dbReference type="Pfam" id="PF04264">
    <property type="entry name" value="YceI"/>
    <property type="match status" value="1"/>
</dbReference>
<dbReference type="AlphaFoldDB" id="A0A1H1VU06"/>
<proteinExistence type="predicted"/>
<evidence type="ECO:0000313" key="3">
    <source>
        <dbReference type="Proteomes" id="UP000198963"/>
    </source>
</evidence>
<dbReference type="Gene3D" id="2.40.128.110">
    <property type="entry name" value="Lipid/polyisoprenoid-binding, YceI-like"/>
    <property type="match status" value="1"/>
</dbReference>
<dbReference type="InterPro" id="IPR007372">
    <property type="entry name" value="Lipid/polyisoprenoid-bd_YceI"/>
</dbReference>
<gene>
    <name evidence="2" type="ORF">SAMN04489797_2641</name>
</gene>
<dbReference type="EMBL" id="LT629774">
    <property type="protein sequence ID" value="SDS87529.1"/>
    <property type="molecule type" value="Genomic_DNA"/>
</dbReference>
<reference evidence="2 3" key="1">
    <citation type="submission" date="2016-10" db="EMBL/GenBank/DDBJ databases">
        <authorList>
            <person name="Varghese N."/>
            <person name="Submissions S."/>
        </authorList>
    </citation>
    <scope>NUCLEOTIDE SEQUENCE [LARGE SCALE GENOMIC DNA]</scope>
    <source>
        <strain evidence="2 3">RHA_55</strain>
    </source>
</reference>
<organism evidence="2 3">
    <name type="scientific">Winogradskyella sediminis</name>
    <dbReference type="NCBI Taxonomy" id="1382466"/>
    <lineage>
        <taxon>Bacteria</taxon>
        <taxon>Pseudomonadati</taxon>
        <taxon>Bacteroidota</taxon>
        <taxon>Flavobacteriia</taxon>
        <taxon>Flavobacteriales</taxon>
        <taxon>Flavobacteriaceae</taxon>
        <taxon>Winogradskyella</taxon>
    </lineage>
</organism>
<dbReference type="STRING" id="1249933.SAMN04489797_2641"/>